<dbReference type="SUPFAM" id="SSF49452">
    <property type="entry name" value="Starch-binding domain-like"/>
    <property type="match status" value="2"/>
</dbReference>
<evidence type="ECO:0000313" key="8">
    <source>
        <dbReference type="Proteomes" id="UP000282311"/>
    </source>
</evidence>
<feature type="domain" description="BIG2" evidence="6">
    <location>
        <begin position="1254"/>
        <end position="1338"/>
    </location>
</feature>
<dbReference type="Gene3D" id="2.60.40.1120">
    <property type="entry name" value="Carboxypeptidase-like, regulatory domain"/>
    <property type="match status" value="2"/>
</dbReference>
<dbReference type="PANTHER" id="PTHR39210">
    <property type="entry name" value="HEPARIN-SULFATE LYASE"/>
    <property type="match status" value="1"/>
</dbReference>
<evidence type="ECO:0000256" key="3">
    <source>
        <dbReference type="ARBA" id="ARBA00022764"/>
    </source>
</evidence>
<dbReference type="GO" id="GO:0030246">
    <property type="term" value="F:carbohydrate binding"/>
    <property type="evidence" value="ECO:0007669"/>
    <property type="project" value="InterPro"/>
</dbReference>
<keyword evidence="8" id="KW-1185">Reference proteome</keyword>
<evidence type="ECO:0000259" key="6">
    <source>
        <dbReference type="SMART" id="SM00635"/>
    </source>
</evidence>
<keyword evidence="5" id="KW-0812">Transmembrane</keyword>
<dbReference type="PANTHER" id="PTHR39210:SF1">
    <property type="entry name" value="HEPARIN-SULFATE LYASE"/>
    <property type="match status" value="1"/>
</dbReference>
<dbReference type="Proteomes" id="UP000282311">
    <property type="component" value="Unassembled WGS sequence"/>
</dbReference>
<dbReference type="GO" id="GO:0016829">
    <property type="term" value="F:lyase activity"/>
    <property type="evidence" value="ECO:0007669"/>
    <property type="project" value="UniProtKB-KW"/>
</dbReference>
<dbReference type="EMBL" id="RBAH01000024">
    <property type="protein sequence ID" value="RKN74862.1"/>
    <property type="molecule type" value="Genomic_DNA"/>
</dbReference>
<dbReference type="SUPFAM" id="SSF49344">
    <property type="entry name" value="CBD9-like"/>
    <property type="match status" value="1"/>
</dbReference>
<dbReference type="SUPFAM" id="SSF48230">
    <property type="entry name" value="Chondroitin AC/alginate lyase"/>
    <property type="match status" value="1"/>
</dbReference>
<dbReference type="Pfam" id="PF12733">
    <property type="entry name" value="Cadherin-like"/>
    <property type="match status" value="1"/>
</dbReference>
<dbReference type="InterPro" id="IPR012480">
    <property type="entry name" value="Hepar_II_III_C"/>
</dbReference>
<dbReference type="Pfam" id="PF02368">
    <property type="entry name" value="Big_2"/>
    <property type="match status" value="1"/>
</dbReference>
<comment type="caution">
    <text evidence="7">The sequence shown here is derived from an EMBL/GenBank/DDBJ whole genome shotgun (WGS) entry which is preliminary data.</text>
</comment>
<dbReference type="InterPro" id="IPR008964">
    <property type="entry name" value="Invasin/intimin_cell_adhesion"/>
</dbReference>
<keyword evidence="5" id="KW-0472">Membrane</keyword>
<gene>
    <name evidence="7" type="ORF">D7M11_26660</name>
</gene>
<dbReference type="Pfam" id="PF07940">
    <property type="entry name" value="Hepar_II_III_C"/>
    <property type="match status" value="1"/>
</dbReference>
<dbReference type="Pfam" id="PF07550">
    <property type="entry name" value="Shr-like_HID"/>
    <property type="match status" value="1"/>
</dbReference>
<keyword evidence="5" id="KW-1133">Transmembrane helix</keyword>
<dbReference type="Gene3D" id="2.60.40.1080">
    <property type="match status" value="1"/>
</dbReference>
<keyword evidence="3" id="KW-0574">Periplasm</keyword>
<evidence type="ECO:0000313" key="7">
    <source>
        <dbReference type="EMBL" id="RKN74862.1"/>
    </source>
</evidence>
<reference evidence="7 8" key="1">
    <citation type="journal article" date="2007" name="Int. J. Syst. Evol. Microbiol.">
        <title>Paenibacillus ginsengarvi sp. nov., isolated from soil from ginseng cultivation.</title>
        <authorList>
            <person name="Yoon M.H."/>
            <person name="Ten L.N."/>
            <person name="Im W.T."/>
        </authorList>
    </citation>
    <scope>NUCLEOTIDE SEQUENCE [LARGE SCALE GENOMIC DNA]</scope>
    <source>
        <strain evidence="7 8">KCTC 13059</strain>
    </source>
</reference>
<keyword evidence="2" id="KW-0732">Signal</keyword>
<name>A0A3B0BPS4_9BACL</name>
<feature type="transmembrane region" description="Helical" evidence="5">
    <location>
        <begin position="21"/>
        <end position="38"/>
    </location>
</feature>
<proteinExistence type="predicted"/>
<dbReference type="InterPro" id="IPR008929">
    <property type="entry name" value="Chondroitin_lyas"/>
</dbReference>
<dbReference type="InterPro" id="IPR013784">
    <property type="entry name" value="Carb-bd-like_fold"/>
</dbReference>
<dbReference type="SUPFAM" id="SSF49373">
    <property type="entry name" value="Invasin/intimin cell-adhesion fragments"/>
    <property type="match status" value="1"/>
</dbReference>
<keyword evidence="4" id="KW-0456">Lyase</keyword>
<dbReference type="InterPro" id="IPR011432">
    <property type="entry name" value="Shr-like_HID"/>
</dbReference>
<dbReference type="SMART" id="SM00635">
    <property type="entry name" value="BID_2"/>
    <property type="match status" value="1"/>
</dbReference>
<accession>A0A3B0BPS4</accession>
<dbReference type="Pfam" id="PF13620">
    <property type="entry name" value="CarboxypepD_reg"/>
    <property type="match status" value="2"/>
</dbReference>
<evidence type="ECO:0000256" key="1">
    <source>
        <dbReference type="ARBA" id="ARBA00004418"/>
    </source>
</evidence>
<evidence type="ECO:0000256" key="4">
    <source>
        <dbReference type="ARBA" id="ARBA00023239"/>
    </source>
</evidence>
<dbReference type="InterPro" id="IPR025883">
    <property type="entry name" value="Cadherin-like_domain"/>
</dbReference>
<sequence>MLASRRRSKINVFEEEWQLRRWMVWTVALMMIVPYGLLGPGNRTSAAGQTIAEEGEAPIEVYTNKWNVIPAWTAAPVIDGKLDEAAWSGAAPLDDFRTAYYNEPATGGIAYKAAFDETNLYIGGTFDEEEKDVLERIEIVISPQTAGGLHYAAAIPVTPSGRTFTTGWNQTPDGVDPQRVKIGAFSHKTSLAGGVFTVEAAIPLSAFGSAVVSPGAEWRMNIIHLHHLNTKPLSSWVPIRTSSFWDTSGAVKVPANVVDEGRLGSVFFERTTQGVAWTQLEPELDYTGFATKRLSFDGTGLEPIDTVFELKWIDPLGNVTTLDDVQTAWEGSRSVLTFSHPGPLRDGMYQLQILACEDDPADCRFAVLTFDRNGMIAAGIAAAEQAPPAGDVAAVTPAPASAAVANILELIPDRVGFRFAGLPEMPELNPDGLYTLSADGKSMVAPKTGTAYPNAQYPESGTVTAVNRKGETLEYPYYQDAGGKRYFLSAHLWYLQKAYTLNQTQAIAKTDPLGAARLLYRFAQVYEGYVPTTDYNWYNYPINITSGPPFNYWGGMWSRWSVSDLNNLRPLLQAYMEVKKTDALQVLSQEVGEDVEKKLVEQVVMPSVDYALSYPTTLGNMDYTQWLGLIDAGKAIGQSDYIHNVVEWMREYVDRRYMSDGFWYEVAPSYHVQSTDGLNLAIGQLQGYSDPTGYVSPRSGLHFDNLDMYNDFPIIGKAKEIPNLLSFPNGQLLPVQDSWASDKAKAPRSDVGSMLLPNAGIGRLSGGTGADRTQLYLEFTPKSGHTHYDPLNLNLYAQGQELLPDLGYTYTKYRYFTLSTLGHNTVVVNGKNMTTAGAGKDGGAIEAFASVGTFQAMRASEENAYAETETYSREPWFVPFAGGNGGEGYVLDLFRVKGGSRHEYTLQGDANRDAEFETDLPLESYGPYLLPPGTEVHEAETFNESGTAAGNYPAYIYVNDVQKAELSGDKYEVTLKTSDNGADKASLKITGLLEEGSNELYLARSPSIRSTRLSGKSKDTNDEAVQYDMPKLVLRRDGANLNSTFVTALEPYTGAAGSKIDSIKRLEPSQAPEGAVAVKVTYGDITDYLLSLPEHPDQPLVVGDITMRGEMGFIRVEDGVVQNMYLVGGTELKKGSKEISAQGSITGTITGTKRKANGEPYDAIVTNTPIDPAEAATLKGKYVIVTHPDGTTNGYKIGDIRSVAGQTAIVLAEYDPGFELKADGTSQMMFYPAKSWTGAHTFKIANVEALDRNPLPAVTVEAPQRDLPKGETVSLAVYGVNRDGSPAVLSAGETVFTSSDPDVLVVDASGNVTAVGDGTATVSVEVTLNGVTKTASVVMSSQSRSLQTYNIVDLNIAEQTVPTLYVTDSNTVQLEANAAGQGISFDFEVAEDAAYAIGIKPFKAGSYGKYKVSVDGTELMTYDFYSSIGGASTAFETIGTMPLTAGTHRIALVGDGKNASSSNYKFGLIQLEIKESLPDAPALQAAAGPIYPGQAFAMTFADSAAWRSEISGVTVASVPLASGQYTVSPGSIAFAADALPAGEGAAWIVVQATGYRHAAAEQRIASAAALSGLAVGPGTLSPPFAPETHDYAVLVGEDVSALTVTAQTYRPDAVITVGGQTYGSGATIPLALQPGANPLSLAVSASDGSSAVYTVTAYRDAREFEPIGTVTGTVYGAGGAPLAGAVLRFVGQAEVAATTDEDGRFAIAEVPNGSWQLAVTKLDYFDGLSNVFEVTTRQTTSVDVTLQRSPVPILSGVTYGAAAIGDPVSATMSRGGVLHLVPAGTAATQAAIEAASVVTVGGAVYGARATAAAGIAVALDTTDFASGLYVAYAIDGAGNVSAASERIAIIPRSLSAIDNTSPFVMYSGSGTTTTSASLLYGGSEWIGTAKGATARVPFYGTRGQVLATRASNGGLADIYVDGAYRTTYDFVKRGTAQYQAVVFDTGLLPLGAHTVNIVSKGEIGANSLNNWIRFDALLVNGYESIGTVTGTVYDEEGAPLTGAVVRLVGQAEVAAATTDGDGRYTIANAPGGSWQLAATKLDYVDGLSDVFVVENGQTTSVDVTLQRSPVPVLSGVTYGAAAIGDPVSATMSRDGVLHLVPAGTAATRTAIEAASVVTVGGAVYGARATAAAGIAAALDTTDFASGLYVAYVIDGAGNVSAASERIAIIPRNLAAIDNTSPFVMYSGSGTTTTSASLYGGSEWIGTAKGATARVPFYGTRAKVLGTLAPNGGLGDIYVDGIYRTTYDFMRRGTAQIQYVVFDTGVLPLGAHTIEIRATGEKNPDSQNIWVRFDALRASGF</sequence>
<dbReference type="InterPro" id="IPR003343">
    <property type="entry name" value="Big_2"/>
</dbReference>
<dbReference type="Gene3D" id="1.50.10.100">
    <property type="entry name" value="Chondroitin AC/alginate lyase"/>
    <property type="match status" value="1"/>
</dbReference>
<dbReference type="GO" id="GO:0042597">
    <property type="term" value="C:periplasmic space"/>
    <property type="evidence" value="ECO:0007669"/>
    <property type="project" value="UniProtKB-SubCell"/>
</dbReference>
<evidence type="ECO:0000256" key="2">
    <source>
        <dbReference type="ARBA" id="ARBA00022729"/>
    </source>
</evidence>
<dbReference type="Gene3D" id="2.60.120.260">
    <property type="entry name" value="Galactose-binding domain-like"/>
    <property type="match status" value="3"/>
</dbReference>
<dbReference type="Gene3D" id="2.70.98.70">
    <property type="match status" value="1"/>
</dbReference>
<protein>
    <recommendedName>
        <fullName evidence="6">BIG2 domain-containing protein</fullName>
    </recommendedName>
</protein>
<dbReference type="Gene3D" id="2.60.40.1190">
    <property type="match status" value="1"/>
</dbReference>
<organism evidence="7 8">
    <name type="scientific">Paenibacillus ginsengarvi</name>
    <dbReference type="NCBI Taxonomy" id="400777"/>
    <lineage>
        <taxon>Bacteria</taxon>
        <taxon>Bacillati</taxon>
        <taxon>Bacillota</taxon>
        <taxon>Bacilli</taxon>
        <taxon>Bacillales</taxon>
        <taxon>Paenibacillaceae</taxon>
        <taxon>Paenibacillus</taxon>
    </lineage>
</organism>
<evidence type="ECO:0000256" key="5">
    <source>
        <dbReference type="SAM" id="Phobius"/>
    </source>
</evidence>
<comment type="subcellular location">
    <subcellularLocation>
        <location evidence="1">Periplasm</location>
    </subcellularLocation>
</comment>